<accession>A0ABT6AP70</accession>
<dbReference type="Gene3D" id="3.40.190.10">
    <property type="entry name" value="Periplasmic binding protein-like II"/>
    <property type="match status" value="1"/>
</dbReference>
<comment type="similarity">
    <text evidence="1">Belongs to the UPF0065 (bug) family.</text>
</comment>
<dbReference type="Pfam" id="PF03401">
    <property type="entry name" value="TctC"/>
    <property type="match status" value="1"/>
</dbReference>
<dbReference type="CDD" id="cd13578">
    <property type="entry name" value="PBP2_Bug27"/>
    <property type="match status" value="1"/>
</dbReference>
<keyword evidence="3" id="KW-1133">Transmembrane helix</keyword>
<dbReference type="PIRSF" id="PIRSF017082">
    <property type="entry name" value="YflP"/>
    <property type="match status" value="1"/>
</dbReference>
<evidence type="ECO:0000313" key="5">
    <source>
        <dbReference type="Proteomes" id="UP001216674"/>
    </source>
</evidence>
<evidence type="ECO:0000256" key="1">
    <source>
        <dbReference type="ARBA" id="ARBA00006987"/>
    </source>
</evidence>
<proteinExistence type="inferred from homology"/>
<dbReference type="SUPFAM" id="SSF53850">
    <property type="entry name" value="Periplasmic binding protein-like II"/>
    <property type="match status" value="1"/>
</dbReference>
<feature type="compositionally biased region" description="Polar residues" evidence="2">
    <location>
        <begin position="1"/>
        <end position="15"/>
    </location>
</feature>
<organism evidence="4 5">
    <name type="scientific">Cupriavidus basilensis</name>
    <dbReference type="NCBI Taxonomy" id="68895"/>
    <lineage>
        <taxon>Bacteria</taxon>
        <taxon>Pseudomonadati</taxon>
        <taxon>Pseudomonadota</taxon>
        <taxon>Betaproteobacteria</taxon>
        <taxon>Burkholderiales</taxon>
        <taxon>Burkholderiaceae</taxon>
        <taxon>Cupriavidus</taxon>
    </lineage>
</organism>
<protein>
    <submittedName>
        <fullName evidence="4">Tripartite tricarboxylate transporter substrate binding protein</fullName>
    </submittedName>
</protein>
<keyword evidence="5" id="KW-1185">Reference proteome</keyword>
<sequence length="350" mass="36252">MSKKPTTTQPLSPTPVQLGRTTVPGLRQRLRWLAPILAACGMLASTAALAQAPFPSKPLRIVVGFGAGGVADIAARIVAQGLGQELGKPVVVENLPGAGGINAAVAVAKAEPDGHTLLLVSNQNAVSSSLFKTLPYRPLEDFAMISPIGSFDLVMVVDKASKLKTVGEAIAQARKDPAGFNIGTVGIGSTQNLAAQLFIAMAGLDAQVVPFRSSGDVVSALRGGNVQAGFETMPAVLPQIQSGALRPLAVTGSKRFASLPGTPTMSETGLTNYQATSWNGLAAPAKTPVAVVTRLNQALAKVVQSPASAKKLADLGLEPRSSTPQAFQALVAGEIRKWHEVIERAHIEKQ</sequence>
<comment type="caution">
    <text evidence="4">The sequence shown here is derived from an EMBL/GenBank/DDBJ whole genome shotgun (WGS) entry which is preliminary data.</text>
</comment>
<dbReference type="Gene3D" id="3.40.190.150">
    <property type="entry name" value="Bordetella uptake gene, domain 1"/>
    <property type="match status" value="1"/>
</dbReference>
<dbReference type="PANTHER" id="PTHR42928">
    <property type="entry name" value="TRICARBOXYLATE-BINDING PROTEIN"/>
    <property type="match status" value="1"/>
</dbReference>
<dbReference type="PANTHER" id="PTHR42928:SF5">
    <property type="entry name" value="BLR1237 PROTEIN"/>
    <property type="match status" value="1"/>
</dbReference>
<dbReference type="EMBL" id="JARJLM010000255">
    <property type="protein sequence ID" value="MDF3834193.1"/>
    <property type="molecule type" value="Genomic_DNA"/>
</dbReference>
<feature type="region of interest" description="Disordered" evidence="2">
    <location>
        <begin position="1"/>
        <end position="20"/>
    </location>
</feature>
<evidence type="ECO:0000313" key="4">
    <source>
        <dbReference type="EMBL" id="MDF3834193.1"/>
    </source>
</evidence>
<dbReference type="InterPro" id="IPR005064">
    <property type="entry name" value="BUG"/>
</dbReference>
<keyword evidence="3" id="KW-0472">Membrane</keyword>
<gene>
    <name evidence="4" type="ORF">P3W85_14695</name>
</gene>
<evidence type="ECO:0000256" key="3">
    <source>
        <dbReference type="SAM" id="Phobius"/>
    </source>
</evidence>
<feature type="transmembrane region" description="Helical" evidence="3">
    <location>
        <begin position="32"/>
        <end position="50"/>
    </location>
</feature>
<name>A0ABT6AP70_9BURK</name>
<dbReference type="Proteomes" id="UP001216674">
    <property type="component" value="Unassembled WGS sequence"/>
</dbReference>
<dbReference type="RefSeq" id="WP_276265330.1">
    <property type="nucleotide sequence ID" value="NZ_JARJLM010000255.1"/>
</dbReference>
<evidence type="ECO:0000256" key="2">
    <source>
        <dbReference type="SAM" id="MobiDB-lite"/>
    </source>
</evidence>
<reference evidence="4 5" key="1">
    <citation type="submission" date="2023-03" db="EMBL/GenBank/DDBJ databases">
        <title>Draft assemblies of triclosan tolerant bacteria isolated from returned activated sludge.</title>
        <authorList>
            <person name="Van Hamelsveld S."/>
        </authorList>
    </citation>
    <scope>NUCLEOTIDE SEQUENCE [LARGE SCALE GENOMIC DNA]</scope>
    <source>
        <strain evidence="4 5">GW210010_S58</strain>
    </source>
</reference>
<keyword evidence="3" id="KW-0812">Transmembrane</keyword>
<dbReference type="InterPro" id="IPR042100">
    <property type="entry name" value="Bug_dom1"/>
</dbReference>